<feature type="signal peptide" evidence="2">
    <location>
        <begin position="1"/>
        <end position="19"/>
    </location>
</feature>
<reference evidence="3 4" key="1">
    <citation type="submission" date="2015-03" db="EMBL/GenBank/DDBJ databases">
        <authorList>
            <consortium name="Pathogen Informatics"/>
        </authorList>
    </citation>
    <scope>NUCLEOTIDE SEQUENCE [LARGE SCALE GENOMIC DNA]</scope>
    <source>
        <strain evidence="3 4">Bir 172</strain>
    </source>
</reference>
<organism evidence="3 4">
    <name type="scientific">Mycobacterium tuberculosis</name>
    <dbReference type="NCBI Taxonomy" id="1773"/>
    <lineage>
        <taxon>Bacteria</taxon>
        <taxon>Bacillati</taxon>
        <taxon>Actinomycetota</taxon>
        <taxon>Actinomycetes</taxon>
        <taxon>Mycobacteriales</taxon>
        <taxon>Mycobacteriaceae</taxon>
        <taxon>Mycobacterium</taxon>
        <taxon>Mycobacterium tuberculosis complex</taxon>
    </lineage>
</organism>
<feature type="chain" id="PRO_5038655900" description="Transmembrane protein" evidence="2">
    <location>
        <begin position="20"/>
        <end position="70"/>
    </location>
</feature>
<feature type="transmembrane region" description="Helical" evidence="1">
    <location>
        <begin position="51"/>
        <end position="69"/>
    </location>
</feature>
<dbReference type="AlphaFoldDB" id="A0A655AEA0"/>
<sequence length="70" mass="7216">MSAATAASWLAFASAGALSAFCLASRAADSVFTRSVRARCRLAITAWELALRVLAAVTVAMISSGLLALR</sequence>
<evidence type="ECO:0000256" key="2">
    <source>
        <dbReference type="SAM" id="SignalP"/>
    </source>
</evidence>
<protein>
    <recommendedName>
        <fullName evidence="5">Transmembrane protein</fullName>
    </recommendedName>
</protein>
<gene>
    <name evidence="3" type="ORF">ERS027646_02129</name>
</gene>
<name>A0A655AEA0_MYCTX</name>
<accession>A0A655AEA0</accession>
<evidence type="ECO:0000313" key="3">
    <source>
        <dbReference type="EMBL" id="CKS59033.1"/>
    </source>
</evidence>
<keyword evidence="1" id="KW-0472">Membrane</keyword>
<keyword evidence="2" id="KW-0732">Signal</keyword>
<evidence type="ECO:0000256" key="1">
    <source>
        <dbReference type="SAM" id="Phobius"/>
    </source>
</evidence>
<dbReference type="EMBL" id="CNGE01000367">
    <property type="protein sequence ID" value="CKS59033.1"/>
    <property type="molecule type" value="Genomic_DNA"/>
</dbReference>
<keyword evidence="1" id="KW-1133">Transmembrane helix</keyword>
<evidence type="ECO:0000313" key="4">
    <source>
        <dbReference type="Proteomes" id="UP000048948"/>
    </source>
</evidence>
<keyword evidence="1" id="KW-0812">Transmembrane</keyword>
<proteinExistence type="predicted"/>
<evidence type="ECO:0008006" key="5">
    <source>
        <dbReference type="Google" id="ProtNLM"/>
    </source>
</evidence>
<dbReference type="Proteomes" id="UP000048948">
    <property type="component" value="Unassembled WGS sequence"/>
</dbReference>